<dbReference type="STRING" id="296218.AWN68_04760"/>
<evidence type="ECO:0000313" key="1">
    <source>
        <dbReference type="EMBL" id="KYG78944.1"/>
    </source>
</evidence>
<organism evidence="1 2">
    <name type="scientific">Roseivirga echinicomitans</name>
    <dbReference type="NCBI Taxonomy" id="296218"/>
    <lineage>
        <taxon>Bacteria</taxon>
        <taxon>Pseudomonadati</taxon>
        <taxon>Bacteroidota</taxon>
        <taxon>Cytophagia</taxon>
        <taxon>Cytophagales</taxon>
        <taxon>Roseivirgaceae</taxon>
        <taxon>Roseivirga</taxon>
    </lineage>
</organism>
<reference evidence="1 2" key="1">
    <citation type="submission" date="2016-01" db="EMBL/GenBank/DDBJ databases">
        <title>Genome sequencing of Roseivirga echinicomitans KMM 6058.</title>
        <authorList>
            <person name="Selvaratnam C."/>
            <person name="Thevarajoo S."/>
            <person name="Goh K.M."/>
            <person name="Ee R."/>
            <person name="Chan K.-G."/>
            <person name="Chong C.S."/>
        </authorList>
    </citation>
    <scope>NUCLEOTIDE SEQUENCE [LARGE SCALE GENOMIC DNA]</scope>
    <source>
        <strain evidence="1 2">KMM 6058</strain>
    </source>
</reference>
<sequence>MFVLIAIFFVAEKALDAQSSISGTYRSYFGEKLELRSDSTFSYSRSHDLASQWATGIWHEENGFIELKVVPIFDTIRISGSQTNSIKDSLVMSDNQQSSLISLEDHTASLLTSRHQTLEINFSNLFTKGDRLFHVKKNGHLSRKRVRRFLSRKRPSYFFRVKD</sequence>
<dbReference type="EMBL" id="LRDB01000012">
    <property type="protein sequence ID" value="KYG78944.1"/>
    <property type="molecule type" value="Genomic_DNA"/>
</dbReference>
<comment type="caution">
    <text evidence="1">The sequence shown here is derived from an EMBL/GenBank/DDBJ whole genome shotgun (WGS) entry which is preliminary data.</text>
</comment>
<evidence type="ECO:0000313" key="2">
    <source>
        <dbReference type="Proteomes" id="UP000075615"/>
    </source>
</evidence>
<keyword evidence="2" id="KW-1185">Reference proteome</keyword>
<name>A0A150XJP7_9BACT</name>
<dbReference type="AlphaFoldDB" id="A0A150XJP7"/>
<protein>
    <submittedName>
        <fullName evidence="1">Uncharacterized protein</fullName>
    </submittedName>
</protein>
<dbReference type="Proteomes" id="UP000075615">
    <property type="component" value="Unassembled WGS sequence"/>
</dbReference>
<accession>A0A150XJP7</accession>
<gene>
    <name evidence="1" type="ORF">AWN68_04760</name>
</gene>
<proteinExistence type="predicted"/>